<reference evidence="1" key="1">
    <citation type="submission" date="2021-01" db="EMBL/GenBank/DDBJ databases">
        <authorList>
            <person name="Corre E."/>
            <person name="Pelletier E."/>
            <person name="Niang G."/>
            <person name="Scheremetjew M."/>
            <person name="Finn R."/>
            <person name="Kale V."/>
            <person name="Holt S."/>
            <person name="Cochrane G."/>
            <person name="Meng A."/>
            <person name="Brown T."/>
            <person name="Cohen L."/>
        </authorList>
    </citation>
    <scope>NUCLEOTIDE SEQUENCE</scope>
    <source>
        <strain evidence="1">NY070348D</strain>
    </source>
</reference>
<name>A0A7S2RQU0_9STRA</name>
<organism evidence="1">
    <name type="scientific">Mucochytrium quahogii</name>
    <dbReference type="NCBI Taxonomy" id="96639"/>
    <lineage>
        <taxon>Eukaryota</taxon>
        <taxon>Sar</taxon>
        <taxon>Stramenopiles</taxon>
        <taxon>Bigyra</taxon>
        <taxon>Labyrinthulomycetes</taxon>
        <taxon>Thraustochytrida</taxon>
        <taxon>Thraustochytriidae</taxon>
        <taxon>Mucochytrium</taxon>
    </lineage>
</organism>
<dbReference type="EMBL" id="HBHK01009722">
    <property type="protein sequence ID" value="CAD9678134.1"/>
    <property type="molecule type" value="Transcribed_RNA"/>
</dbReference>
<dbReference type="AlphaFoldDB" id="A0A7S2RQU0"/>
<sequence>MEFELRMSTPALRSIDEQEGEQGVGTKVLVKLHWIDRDEEIVRMSFVKQDGELVHDYKFTGSHLEITQYGHAFVVIWGDGTTEMKGNETNTKKRKAPVYVCDLEDRDIICSFIPSSGPEECRIDVNLYLGPKGLLGTKIKQVKKPRDEMRIILDFPDGHKCILPDPKQGWINSYDFIVPPVPSKSHFLVDSDVFYVWGDLCFPCHGNNGSFEITKYMMNQIVPQIMTGTCLCGNSDDGTYTPAYGKFEEWVMQAQYYWQDQEGGSHAKCGELIPVHPGEKISTVIEYAPPYIDVTITCGPGRISHIRLDRPFLDDPSQFQSWQDFFEKAAAKANNKGAYAFPGLCVEYKGAVSPECLNEVCPFRVTDCSFPGLGHCRRALKERLYLVEREELQKTKLTQHH</sequence>
<gene>
    <name evidence="1" type="ORF">QSP1433_LOCUS6057</name>
</gene>
<accession>A0A7S2RQU0</accession>
<protein>
    <submittedName>
        <fullName evidence="1">Uncharacterized protein</fullName>
    </submittedName>
</protein>
<proteinExistence type="predicted"/>
<evidence type="ECO:0000313" key="1">
    <source>
        <dbReference type="EMBL" id="CAD9678134.1"/>
    </source>
</evidence>